<keyword evidence="1" id="KW-0520">NAD</keyword>
<dbReference type="GO" id="GO:0007165">
    <property type="term" value="P:signal transduction"/>
    <property type="evidence" value="ECO:0007669"/>
    <property type="project" value="InterPro"/>
</dbReference>
<dbReference type="InterPro" id="IPR035897">
    <property type="entry name" value="Toll_tir_struct_dom_sf"/>
</dbReference>
<feature type="domain" description="TIR" evidence="2">
    <location>
        <begin position="170"/>
        <end position="328"/>
    </location>
</feature>
<organism evidence="3 4">
    <name type="scientific">Quercus lobata</name>
    <name type="common">Valley oak</name>
    <dbReference type="NCBI Taxonomy" id="97700"/>
    <lineage>
        <taxon>Eukaryota</taxon>
        <taxon>Viridiplantae</taxon>
        <taxon>Streptophyta</taxon>
        <taxon>Embryophyta</taxon>
        <taxon>Tracheophyta</taxon>
        <taxon>Spermatophyta</taxon>
        <taxon>Magnoliopsida</taxon>
        <taxon>eudicotyledons</taxon>
        <taxon>Gunneridae</taxon>
        <taxon>Pentapetalae</taxon>
        <taxon>rosids</taxon>
        <taxon>fabids</taxon>
        <taxon>Fagales</taxon>
        <taxon>Fagaceae</taxon>
        <taxon>Quercus</taxon>
    </lineage>
</organism>
<evidence type="ECO:0000259" key="2">
    <source>
        <dbReference type="PROSITE" id="PS50104"/>
    </source>
</evidence>
<evidence type="ECO:0000313" key="3">
    <source>
        <dbReference type="EnsemblPlants" id="QL03p025171:mrna"/>
    </source>
</evidence>
<dbReference type="InterPro" id="IPR024752">
    <property type="entry name" value="Myb/SANT-like_dom"/>
</dbReference>
<dbReference type="Proteomes" id="UP000594261">
    <property type="component" value="Chromosome 3"/>
</dbReference>
<dbReference type="PROSITE" id="PS50104">
    <property type="entry name" value="TIR"/>
    <property type="match status" value="1"/>
</dbReference>
<dbReference type="PANTHER" id="PTHR32009">
    <property type="entry name" value="TMV RESISTANCE PROTEIN N-LIKE"/>
    <property type="match status" value="1"/>
</dbReference>
<dbReference type="Gramene" id="QL03p025171:mrna">
    <property type="protein sequence ID" value="QL03p025171:mrna"/>
    <property type="gene ID" value="QL03p025171"/>
</dbReference>
<dbReference type="Pfam" id="PF12776">
    <property type="entry name" value="Myb_DNA-bind_3"/>
    <property type="match status" value="1"/>
</dbReference>
<reference evidence="3" key="2">
    <citation type="submission" date="2021-01" db="UniProtKB">
        <authorList>
            <consortium name="EnsemblPlants"/>
        </authorList>
    </citation>
    <scope>IDENTIFICATION</scope>
</reference>
<protein>
    <recommendedName>
        <fullName evidence="2">TIR domain-containing protein</fullName>
    </recommendedName>
</protein>
<dbReference type="InParanoid" id="A0A7N2L5T3"/>
<dbReference type="AlphaFoldDB" id="A0A7N2L5T3"/>
<sequence length="328" mass="38015">MFNAYFGSPYNEKDLEGHYTNLWTQINDVKSLLDQYGFSWDDAKQMVVASHQVWDVYIKAHPDSRGIILGEKSIDEVNDLCIIYAHTTADGRYGLSSHDIDFDDDIQAVNMGTAKIKNLENNIDPLKVKLTEEDLKEISDAVTIEELFPTIYSKILMALLTSKRVTHQCKNFEVFLSFRGEDTRLGFTGYLYQALDRNGFNTFVDDKLQRGENISKELLKIIENSMISIIVFSENYAFSTWCLDELVKIIECKKNDQMEVLPVFYNVNPSDVRNQKGKFGKALAKHEEKFKDSKKIQRWREALREAANISGCHYNQWYVFNEKIPFNF</sequence>
<evidence type="ECO:0000313" key="4">
    <source>
        <dbReference type="Proteomes" id="UP000594261"/>
    </source>
</evidence>
<dbReference type="EnsemblPlants" id="QL03p025171:mrna">
    <property type="protein sequence ID" value="QL03p025171:mrna"/>
    <property type="gene ID" value="QL03p025171"/>
</dbReference>
<dbReference type="SMART" id="SM00255">
    <property type="entry name" value="TIR"/>
    <property type="match status" value="1"/>
</dbReference>
<accession>A0A7N2L5T3</accession>
<name>A0A7N2L5T3_QUELO</name>
<proteinExistence type="predicted"/>
<dbReference type="FunFam" id="3.40.50.10140:FF:000007">
    <property type="entry name" value="Disease resistance protein (TIR-NBS-LRR class)"/>
    <property type="match status" value="1"/>
</dbReference>
<reference evidence="3 4" key="1">
    <citation type="journal article" date="2016" name="G3 (Bethesda)">
        <title>First Draft Assembly and Annotation of the Genome of a California Endemic Oak Quercus lobata Nee (Fagaceae).</title>
        <authorList>
            <person name="Sork V.L."/>
            <person name="Fitz-Gibbon S.T."/>
            <person name="Puiu D."/>
            <person name="Crepeau M."/>
            <person name="Gugger P.F."/>
            <person name="Sherman R."/>
            <person name="Stevens K."/>
            <person name="Langley C.H."/>
            <person name="Pellegrini M."/>
            <person name="Salzberg S.L."/>
        </authorList>
    </citation>
    <scope>NUCLEOTIDE SEQUENCE [LARGE SCALE GENOMIC DNA]</scope>
    <source>
        <strain evidence="3 4">cv. SW786</strain>
    </source>
</reference>
<dbReference type="EMBL" id="LRBV02000003">
    <property type="status" value="NOT_ANNOTATED_CDS"/>
    <property type="molecule type" value="Genomic_DNA"/>
</dbReference>
<keyword evidence="4" id="KW-1185">Reference proteome</keyword>
<dbReference type="InterPro" id="IPR000157">
    <property type="entry name" value="TIR_dom"/>
</dbReference>
<dbReference type="SUPFAM" id="SSF52200">
    <property type="entry name" value="Toll/Interleukin receptor TIR domain"/>
    <property type="match status" value="1"/>
</dbReference>
<evidence type="ECO:0000256" key="1">
    <source>
        <dbReference type="ARBA" id="ARBA00023027"/>
    </source>
</evidence>
<dbReference type="PANTHER" id="PTHR32009:SF106">
    <property type="entry name" value="TIR DOMAIN-CONTAINING PROTEIN"/>
    <property type="match status" value="1"/>
</dbReference>
<dbReference type="Pfam" id="PF01582">
    <property type="entry name" value="TIR"/>
    <property type="match status" value="1"/>
</dbReference>
<dbReference type="Gene3D" id="3.40.50.10140">
    <property type="entry name" value="Toll/interleukin-1 receptor homology (TIR) domain"/>
    <property type="match status" value="1"/>
</dbReference>